<dbReference type="OrthoDB" id="63584at2"/>
<dbReference type="PANTHER" id="PTHR44147:SF2">
    <property type="entry name" value="DEHYDROGENASE_REDUCTASE SDR FAMILY MEMBER 1"/>
    <property type="match status" value="1"/>
</dbReference>
<keyword evidence="3" id="KW-1185">Reference proteome</keyword>
<gene>
    <name evidence="2" type="ORF">E2F48_14635</name>
</gene>
<protein>
    <submittedName>
        <fullName evidence="2">SDR family NAD(P)-dependent oxidoreductase</fullName>
    </submittedName>
</protein>
<organism evidence="2 3">
    <name type="scientific">Arthrobacter crusticola</name>
    <dbReference type="NCBI Taxonomy" id="2547960"/>
    <lineage>
        <taxon>Bacteria</taxon>
        <taxon>Bacillati</taxon>
        <taxon>Actinomycetota</taxon>
        <taxon>Actinomycetes</taxon>
        <taxon>Micrococcales</taxon>
        <taxon>Micrococcaceae</taxon>
        <taxon>Arthrobacter</taxon>
    </lineage>
</organism>
<dbReference type="SUPFAM" id="SSF51735">
    <property type="entry name" value="NAD(P)-binding Rossmann-fold domains"/>
    <property type="match status" value="1"/>
</dbReference>
<dbReference type="Pfam" id="PF00106">
    <property type="entry name" value="adh_short"/>
    <property type="match status" value="1"/>
</dbReference>
<dbReference type="EMBL" id="SMTK01000005">
    <property type="protein sequence ID" value="TDK24022.1"/>
    <property type="molecule type" value="Genomic_DNA"/>
</dbReference>
<proteinExistence type="predicted"/>
<feature type="region of interest" description="Disordered" evidence="1">
    <location>
        <begin position="265"/>
        <end position="308"/>
    </location>
</feature>
<dbReference type="Proteomes" id="UP000295411">
    <property type="component" value="Unassembled WGS sequence"/>
</dbReference>
<sequence length="308" mass="32689">MTSTDRQIVFVTGASRGVGRGIARAFGEAGATVYVGGRTTEEGTAPSRMPGTITETARLVTEAGGTGIPLRLDVTDDAQLMEAFARIESEQGRLDVLANTAWGGYERFTDGSEFNPGPFWEQPLGLWDSMHRAGLRAHFVASSRAAPLMVRAGRGLIVTLSSFAGQVFVPPVPYGVAHAAIDRLAADMAVDLRDHGVSSIALYPGLVLTESVVANLQYFEHETNRETPLFVGRTVVALAADPDVLRLSGLALVAAEAAAAYGVRDEDGHLPSSNRQAITGAPTAAFPNPFDRPEGTARQTANRDQWPS</sequence>
<dbReference type="AlphaFoldDB" id="A0A4R5TT36"/>
<evidence type="ECO:0000256" key="1">
    <source>
        <dbReference type="SAM" id="MobiDB-lite"/>
    </source>
</evidence>
<feature type="compositionally biased region" description="Polar residues" evidence="1">
    <location>
        <begin position="297"/>
        <end position="308"/>
    </location>
</feature>
<dbReference type="InterPro" id="IPR002347">
    <property type="entry name" value="SDR_fam"/>
</dbReference>
<dbReference type="InterPro" id="IPR036291">
    <property type="entry name" value="NAD(P)-bd_dom_sf"/>
</dbReference>
<dbReference type="RefSeq" id="WP_133404706.1">
    <property type="nucleotide sequence ID" value="NZ_SMTK01000005.1"/>
</dbReference>
<evidence type="ECO:0000313" key="2">
    <source>
        <dbReference type="EMBL" id="TDK24022.1"/>
    </source>
</evidence>
<comment type="caution">
    <text evidence="2">The sequence shown here is derived from an EMBL/GenBank/DDBJ whole genome shotgun (WGS) entry which is preliminary data.</text>
</comment>
<accession>A0A4R5TT36</accession>
<dbReference type="PANTHER" id="PTHR44147">
    <property type="entry name" value="DEHYDROGENASE/REDUCTASE SDR FAMILY MEMBER 1"/>
    <property type="match status" value="1"/>
</dbReference>
<evidence type="ECO:0000313" key="3">
    <source>
        <dbReference type="Proteomes" id="UP000295411"/>
    </source>
</evidence>
<name>A0A4R5TT36_9MICC</name>
<dbReference type="Gene3D" id="3.40.50.720">
    <property type="entry name" value="NAD(P)-binding Rossmann-like Domain"/>
    <property type="match status" value="1"/>
</dbReference>
<dbReference type="PRINTS" id="PR00081">
    <property type="entry name" value="GDHRDH"/>
</dbReference>
<reference evidence="2 3" key="1">
    <citation type="submission" date="2019-03" db="EMBL/GenBank/DDBJ databases">
        <title>Arthrobacter sp. nov., an bacterium isolated from biocrust in Mu Us Desert.</title>
        <authorList>
            <person name="Lixiong L."/>
        </authorList>
    </citation>
    <scope>NUCLEOTIDE SEQUENCE [LARGE SCALE GENOMIC DNA]</scope>
    <source>
        <strain evidence="2 3">SLN-3</strain>
    </source>
</reference>